<gene>
    <name evidence="1" type="ORF">EXZ61_21375</name>
</gene>
<dbReference type="RefSeq" id="WP_142813935.1">
    <property type="nucleotide sequence ID" value="NZ_CP036282.1"/>
</dbReference>
<dbReference type="AlphaFoldDB" id="A0A515EV01"/>
<protein>
    <submittedName>
        <fullName evidence="1">DUF1223 domain-containing protein</fullName>
    </submittedName>
</protein>
<dbReference type="EMBL" id="CP036282">
    <property type="protein sequence ID" value="QDL56500.1"/>
    <property type="molecule type" value="Genomic_DNA"/>
</dbReference>
<accession>A0A515EV01</accession>
<name>A0A515EV01_9BURK</name>
<evidence type="ECO:0000313" key="1">
    <source>
        <dbReference type="EMBL" id="QDL56500.1"/>
    </source>
</evidence>
<dbReference type="PANTHER" id="PTHR36057:SF1">
    <property type="entry name" value="LIPOPROTEIN LIPID ATTACHMENT SITE-LIKE PROTEIN, PUTATIVE (DUF1223)-RELATED"/>
    <property type="match status" value="1"/>
</dbReference>
<dbReference type="KEGG" id="rhg:EXZ61_21375"/>
<dbReference type="PANTHER" id="PTHR36057">
    <property type="match status" value="1"/>
</dbReference>
<evidence type="ECO:0000313" key="2">
    <source>
        <dbReference type="Proteomes" id="UP000317365"/>
    </source>
</evidence>
<proteinExistence type="predicted"/>
<dbReference type="Proteomes" id="UP000317365">
    <property type="component" value="Chromosome"/>
</dbReference>
<dbReference type="SUPFAM" id="SSF52833">
    <property type="entry name" value="Thioredoxin-like"/>
    <property type="match status" value="1"/>
</dbReference>
<reference evidence="2" key="2">
    <citation type="journal article" date="2020" name="Int. J. Syst. Evol. Microbiol.">
        <title>Genomic insights into a novel species Rhodoferax aquaticus sp. nov., isolated from freshwater.</title>
        <authorList>
            <person name="Li T."/>
            <person name="Zhuo Y."/>
            <person name="Jin C.Z."/>
            <person name="Wu X."/>
            <person name="Ko S.R."/>
            <person name="Jin F.J."/>
            <person name="Ahn C.Y."/>
            <person name="Oh H.M."/>
            <person name="Lee H.G."/>
            <person name="Jin L."/>
        </authorList>
    </citation>
    <scope>NUCLEOTIDE SEQUENCE [LARGE SCALE GENOMIC DNA]</scope>
    <source>
        <strain evidence="2">Gr-4</strain>
    </source>
</reference>
<organism evidence="1 2">
    <name type="scientific">Rhodoferax aquaticus</name>
    <dbReference type="NCBI Taxonomy" id="2527691"/>
    <lineage>
        <taxon>Bacteria</taxon>
        <taxon>Pseudomonadati</taxon>
        <taxon>Pseudomonadota</taxon>
        <taxon>Betaproteobacteria</taxon>
        <taxon>Burkholderiales</taxon>
        <taxon>Comamonadaceae</taxon>
        <taxon>Rhodoferax</taxon>
    </lineage>
</organism>
<reference evidence="2" key="1">
    <citation type="submission" date="2019-02" db="EMBL/GenBank/DDBJ databases">
        <title>Complete genome sequence of Rhodoferax sp. Gr-4.</title>
        <authorList>
            <person name="Jin L."/>
        </authorList>
    </citation>
    <scope>NUCLEOTIDE SEQUENCE [LARGE SCALE GENOMIC DNA]</scope>
    <source>
        <strain evidence="2">Gr-4</strain>
    </source>
</reference>
<dbReference type="InterPro" id="IPR036249">
    <property type="entry name" value="Thioredoxin-like_sf"/>
</dbReference>
<dbReference type="Pfam" id="PF06764">
    <property type="entry name" value="DUF1223"/>
    <property type="match status" value="1"/>
</dbReference>
<dbReference type="InterPro" id="IPR010634">
    <property type="entry name" value="DUF1223"/>
</dbReference>
<sequence length="257" mass="28429">MTTRASTHGTHKPPVHPPWRRAGIAIVWLLPIASMAAPLACSMTSGAQRTPVIELYTSEGCSSCPPADKWLSTLKGKAVVAQAFHVAYWDYIGWKDRFASPEFTQRQRDQAATQGLNSIYTPQLVRDGLDWRNWRQGSAAQAEGPAGATITLRRSADNISFEAQVQPLDPNRRWSAYWTVTEHGHSSQVKAGENAGETLQHDFVVRQYVPVGRYTGKQTLQFTAIPQQADHPRQVNLVLSDVQTNAPLQAVSLQCPM</sequence>
<keyword evidence="2" id="KW-1185">Reference proteome</keyword>